<dbReference type="PANTHER" id="PTHR46771">
    <property type="entry name" value="DETERIN"/>
    <property type="match status" value="1"/>
</dbReference>
<accession>A0A8I6TD16</accession>
<keyword evidence="3" id="KW-1133">Transmembrane helix</keyword>
<evidence type="ECO:0000256" key="3">
    <source>
        <dbReference type="SAM" id="Phobius"/>
    </source>
</evidence>
<feature type="transmembrane region" description="Helical" evidence="3">
    <location>
        <begin position="21"/>
        <end position="41"/>
    </location>
</feature>
<reference evidence="4" key="1">
    <citation type="submission" date="2022-01" db="UniProtKB">
        <authorList>
            <consortium name="EnsemblMetazoa"/>
        </authorList>
    </citation>
    <scope>IDENTIFICATION</scope>
</reference>
<keyword evidence="1" id="KW-0479">Metal-binding</keyword>
<dbReference type="Pfam" id="PF00653">
    <property type="entry name" value="BIR"/>
    <property type="match status" value="1"/>
</dbReference>
<dbReference type="Gene3D" id="1.10.1170.10">
    <property type="entry name" value="Inhibitor Of Apoptosis Protein (2mihbC-IAP-1), Chain A"/>
    <property type="match status" value="1"/>
</dbReference>
<evidence type="ECO:0008006" key="6">
    <source>
        <dbReference type="Google" id="ProtNLM"/>
    </source>
</evidence>
<dbReference type="OrthoDB" id="2196114at2759"/>
<protein>
    <recommendedName>
        <fullName evidence="6">Inhibitor of apoptosis</fullName>
    </recommendedName>
</protein>
<dbReference type="SUPFAM" id="SSF57924">
    <property type="entry name" value="Inhibitor of apoptosis (IAP) repeat"/>
    <property type="match status" value="1"/>
</dbReference>
<dbReference type="RefSeq" id="XP_014245253.1">
    <property type="nucleotide sequence ID" value="XM_014389767.2"/>
</dbReference>
<dbReference type="InterPro" id="IPR051190">
    <property type="entry name" value="Baculoviral_IAP"/>
</dbReference>
<dbReference type="Proteomes" id="UP000494040">
    <property type="component" value="Unassembled WGS sequence"/>
</dbReference>
<dbReference type="PANTHER" id="PTHR46771:SF5">
    <property type="entry name" value="DETERIN"/>
    <property type="match status" value="1"/>
</dbReference>
<dbReference type="SMART" id="SM00238">
    <property type="entry name" value="BIR"/>
    <property type="match status" value="1"/>
</dbReference>
<proteinExistence type="predicted"/>
<dbReference type="InterPro" id="IPR001370">
    <property type="entry name" value="BIR_rpt"/>
</dbReference>
<evidence type="ECO:0000313" key="4">
    <source>
        <dbReference type="EnsemblMetazoa" id="XP_014245253.1"/>
    </source>
</evidence>
<dbReference type="AlphaFoldDB" id="A0A8I6TD16"/>
<name>A0A8I6TD16_CIMLE</name>
<keyword evidence="3" id="KW-0812">Transmembrane</keyword>
<keyword evidence="2" id="KW-0862">Zinc</keyword>
<keyword evidence="5" id="KW-1185">Reference proteome</keyword>
<evidence type="ECO:0000313" key="5">
    <source>
        <dbReference type="Proteomes" id="UP000494040"/>
    </source>
</evidence>
<dbReference type="EnsemblMetazoa" id="XM_014389767.2">
    <property type="protein sequence ID" value="XP_014245253.1"/>
    <property type="gene ID" value="LOC106664242"/>
</dbReference>
<dbReference type="KEGG" id="clec:106664242"/>
<dbReference type="CTD" id="42077"/>
<dbReference type="GO" id="GO:0046872">
    <property type="term" value="F:metal ion binding"/>
    <property type="evidence" value="ECO:0007669"/>
    <property type="project" value="UniProtKB-KW"/>
</dbReference>
<evidence type="ECO:0000256" key="2">
    <source>
        <dbReference type="ARBA" id="ARBA00022833"/>
    </source>
</evidence>
<keyword evidence="3" id="KW-0472">Membrane</keyword>
<dbReference type="PROSITE" id="PS50143">
    <property type="entry name" value="BIR_REPEAT_2"/>
    <property type="match status" value="1"/>
</dbReference>
<evidence type="ECO:0000256" key="1">
    <source>
        <dbReference type="ARBA" id="ARBA00022723"/>
    </source>
</evidence>
<organism evidence="4 5">
    <name type="scientific">Cimex lectularius</name>
    <name type="common">Bed bug</name>
    <name type="synonym">Acanthia lectularia</name>
    <dbReference type="NCBI Taxonomy" id="79782"/>
    <lineage>
        <taxon>Eukaryota</taxon>
        <taxon>Metazoa</taxon>
        <taxon>Ecdysozoa</taxon>
        <taxon>Arthropoda</taxon>
        <taxon>Hexapoda</taxon>
        <taxon>Insecta</taxon>
        <taxon>Pterygota</taxon>
        <taxon>Neoptera</taxon>
        <taxon>Paraneoptera</taxon>
        <taxon>Hemiptera</taxon>
        <taxon>Heteroptera</taxon>
        <taxon>Panheteroptera</taxon>
        <taxon>Cimicomorpha</taxon>
        <taxon>Cimicidae</taxon>
        <taxon>Cimex</taxon>
    </lineage>
</organism>
<dbReference type="CDD" id="cd00022">
    <property type="entry name" value="BIR"/>
    <property type="match status" value="1"/>
</dbReference>
<sequence>MNGDEVLASFNGRYRTFNKKWTYTGSLSAVNMAVAGFYYMGKDDCVKCYYCEKELEGWENDDDPYDEHRTHQPKCPYILMYSSPPKKILLHEMFELEVQSMLFKMEKRHQEKMDKLTLALKKRKI</sequence>
<dbReference type="GeneID" id="106664242"/>